<dbReference type="Gene3D" id="3.40.390.10">
    <property type="entry name" value="Collagenase (Catalytic Domain)"/>
    <property type="match status" value="1"/>
</dbReference>
<evidence type="ECO:0000256" key="8">
    <source>
        <dbReference type="SAM" id="SignalP"/>
    </source>
</evidence>
<comment type="similarity">
    <text evidence="2">Belongs to the peptidase M13 family.</text>
</comment>
<gene>
    <name evidence="11" type="ORF">X975_05500</name>
</gene>
<keyword evidence="4" id="KW-0479">Metal-binding</keyword>
<evidence type="ECO:0000256" key="3">
    <source>
        <dbReference type="ARBA" id="ARBA00022670"/>
    </source>
</evidence>
<dbReference type="InterPro" id="IPR042089">
    <property type="entry name" value="Peptidase_M13_dom_2"/>
</dbReference>
<sequence length="713" mass="81548">MWFLLLTHLLIFFSDSGKAFHLPSDTDLLDDHSDSDICQTSGCVKAAADVLSSLDESVDPCDDFYQFACGGWVNSHDIPEDQSTVSTISGVQDDLNLKLKALLEKELTGKEPDFIRMLKSVYDSCMDLKSIEKAGSEPLKKALRELGGWPVVEGERWDETSFDWIDTLIRFRNMGYGFKSLMGFSMSEDYKNNTAYILGLDQARLGMPDRIYFLRGLDDPVTTAYFSFMVKAANKLGADEDTSEAELREVLRFETMLATISTSKEERRDYDSMYNKYTVKKLMEDIPQIDWLKYISGLLNFEIFENETIIVSDPNFVIKFADLITDTNKRVVANYMIWRLVQGSASDLSSEWRALGQEYFSVISGNKQESPRWEECLSVSDALGIPLSSYYVREYFKEESKHAALNMVKYIQQAFLNILENVDWMGKETKREAIEKALSMKPYIGYPQELLNDSFISGIYESLNLNGENYYENERKLTKWVYDFGFSELRKPVIKGDWRKHSGSAVVNAFYSPLENIIEFPAGILQHPLFSSERPNYLNFGAIGYVIGHEITHGFDDTGRQFDKNGNNVNWWDQKTDELFKRKAQCIIEQYGNYTAENGMKLNGINTQGENIADNGGLKETYLAYQQWVRDNGKEPRLPGLKYTQNQLLWISAANAWCQKIRPEVLSMLIISDEHSPAKFRVNGPVSNLPEFAEEFHCSSNSPMNPGNKCKVW</sequence>
<dbReference type="PRINTS" id="PR00786">
    <property type="entry name" value="NEPRILYSIN"/>
</dbReference>
<dbReference type="GO" id="GO:0004222">
    <property type="term" value="F:metalloendopeptidase activity"/>
    <property type="evidence" value="ECO:0007669"/>
    <property type="project" value="InterPro"/>
</dbReference>
<dbReference type="Gene3D" id="1.10.1380.10">
    <property type="entry name" value="Neutral endopeptidase , domain2"/>
    <property type="match status" value="1"/>
</dbReference>
<evidence type="ECO:0000256" key="7">
    <source>
        <dbReference type="ARBA" id="ARBA00023049"/>
    </source>
</evidence>
<dbReference type="InterPro" id="IPR000718">
    <property type="entry name" value="Peptidase_M13"/>
</dbReference>
<dbReference type="OrthoDB" id="6475849at2759"/>
<keyword evidence="5" id="KW-0378">Hydrolase</keyword>
<dbReference type="PROSITE" id="PS51885">
    <property type="entry name" value="NEPRILYSIN"/>
    <property type="match status" value="1"/>
</dbReference>
<accession>A0A087URR8</accession>
<evidence type="ECO:0000256" key="4">
    <source>
        <dbReference type="ARBA" id="ARBA00022723"/>
    </source>
</evidence>
<dbReference type="Pfam" id="PF05649">
    <property type="entry name" value="Peptidase_M13_N"/>
    <property type="match status" value="1"/>
</dbReference>
<evidence type="ECO:0000256" key="6">
    <source>
        <dbReference type="ARBA" id="ARBA00022833"/>
    </source>
</evidence>
<evidence type="ECO:0000256" key="5">
    <source>
        <dbReference type="ARBA" id="ARBA00022801"/>
    </source>
</evidence>
<dbReference type="InterPro" id="IPR024079">
    <property type="entry name" value="MetalloPept_cat_dom_sf"/>
</dbReference>
<proteinExistence type="inferred from homology"/>
<dbReference type="AlphaFoldDB" id="A0A087URR8"/>
<dbReference type="InterPro" id="IPR018497">
    <property type="entry name" value="Peptidase_M13_C"/>
</dbReference>
<comment type="cofactor">
    <cofactor evidence="1">
        <name>Zn(2+)</name>
        <dbReference type="ChEBI" id="CHEBI:29105"/>
    </cofactor>
</comment>
<reference evidence="11 12" key="1">
    <citation type="submission" date="2013-11" db="EMBL/GenBank/DDBJ databases">
        <title>Genome sequencing of Stegodyphus mimosarum.</title>
        <authorList>
            <person name="Bechsgaard J."/>
        </authorList>
    </citation>
    <scope>NUCLEOTIDE SEQUENCE [LARGE SCALE GENOMIC DNA]</scope>
</reference>
<evidence type="ECO:0000259" key="10">
    <source>
        <dbReference type="Pfam" id="PF05649"/>
    </source>
</evidence>
<name>A0A087URR8_STEMI</name>
<feature type="chain" id="PRO_5001830885" evidence="8">
    <location>
        <begin position="20"/>
        <end position="713"/>
    </location>
</feature>
<keyword evidence="6" id="KW-0862">Zinc</keyword>
<dbReference type="EMBL" id="KK121244">
    <property type="protein sequence ID" value="KFM80057.1"/>
    <property type="molecule type" value="Genomic_DNA"/>
</dbReference>
<keyword evidence="12" id="KW-1185">Reference proteome</keyword>
<dbReference type="Proteomes" id="UP000054359">
    <property type="component" value="Unassembled WGS sequence"/>
</dbReference>
<dbReference type="SUPFAM" id="SSF55486">
    <property type="entry name" value="Metalloproteases ('zincins'), catalytic domain"/>
    <property type="match status" value="1"/>
</dbReference>
<organism evidence="11 12">
    <name type="scientific">Stegodyphus mimosarum</name>
    <name type="common">African social velvet spider</name>
    <dbReference type="NCBI Taxonomy" id="407821"/>
    <lineage>
        <taxon>Eukaryota</taxon>
        <taxon>Metazoa</taxon>
        <taxon>Ecdysozoa</taxon>
        <taxon>Arthropoda</taxon>
        <taxon>Chelicerata</taxon>
        <taxon>Arachnida</taxon>
        <taxon>Araneae</taxon>
        <taxon>Araneomorphae</taxon>
        <taxon>Entelegynae</taxon>
        <taxon>Eresoidea</taxon>
        <taxon>Eresidae</taxon>
        <taxon>Stegodyphus</taxon>
    </lineage>
</organism>
<evidence type="ECO:0000256" key="2">
    <source>
        <dbReference type="ARBA" id="ARBA00007357"/>
    </source>
</evidence>
<feature type="signal peptide" evidence="8">
    <location>
        <begin position="1"/>
        <end position="19"/>
    </location>
</feature>
<keyword evidence="7" id="KW-0482">Metalloprotease</keyword>
<dbReference type="Pfam" id="PF01431">
    <property type="entry name" value="Peptidase_M13"/>
    <property type="match status" value="1"/>
</dbReference>
<dbReference type="PANTHER" id="PTHR11733:SF224">
    <property type="entry name" value="NEPRILYSIN-2"/>
    <property type="match status" value="1"/>
</dbReference>
<feature type="domain" description="Peptidase M13 N-terminal" evidence="10">
    <location>
        <begin position="60"/>
        <end position="447"/>
    </location>
</feature>
<evidence type="ECO:0000256" key="1">
    <source>
        <dbReference type="ARBA" id="ARBA00001947"/>
    </source>
</evidence>
<dbReference type="PANTHER" id="PTHR11733">
    <property type="entry name" value="ZINC METALLOPROTEASE FAMILY M13 NEPRILYSIN-RELATED"/>
    <property type="match status" value="1"/>
</dbReference>
<evidence type="ECO:0000313" key="11">
    <source>
        <dbReference type="EMBL" id="KFM80057.1"/>
    </source>
</evidence>
<protein>
    <submittedName>
        <fullName evidence="11">Membrane metallo-endopeptidase-like 1</fullName>
    </submittedName>
</protein>
<keyword evidence="8" id="KW-0732">Signal</keyword>
<feature type="domain" description="Peptidase M13 C-terminal" evidence="9">
    <location>
        <begin position="508"/>
        <end position="712"/>
    </location>
</feature>
<dbReference type="CDD" id="cd08662">
    <property type="entry name" value="M13"/>
    <property type="match status" value="1"/>
</dbReference>
<evidence type="ECO:0000313" key="12">
    <source>
        <dbReference type="Proteomes" id="UP000054359"/>
    </source>
</evidence>
<dbReference type="GO" id="GO:0005886">
    <property type="term" value="C:plasma membrane"/>
    <property type="evidence" value="ECO:0007669"/>
    <property type="project" value="TreeGrafter"/>
</dbReference>
<dbReference type="GO" id="GO:0046872">
    <property type="term" value="F:metal ion binding"/>
    <property type="evidence" value="ECO:0007669"/>
    <property type="project" value="UniProtKB-KW"/>
</dbReference>
<keyword evidence="3" id="KW-0645">Protease</keyword>
<evidence type="ECO:0000259" key="9">
    <source>
        <dbReference type="Pfam" id="PF01431"/>
    </source>
</evidence>
<dbReference type="InterPro" id="IPR008753">
    <property type="entry name" value="Peptidase_M13_N"/>
</dbReference>
<dbReference type="GO" id="GO:0016485">
    <property type="term" value="P:protein processing"/>
    <property type="evidence" value="ECO:0007669"/>
    <property type="project" value="TreeGrafter"/>
</dbReference>
<feature type="non-terminal residue" evidence="11">
    <location>
        <position position="713"/>
    </location>
</feature>
<dbReference type="OMA" id="ISAANAW"/>